<gene>
    <name evidence="1" type="ORF">JHL16_18130</name>
</gene>
<keyword evidence="2" id="KW-1185">Reference proteome</keyword>
<dbReference type="Proteomes" id="UP000616151">
    <property type="component" value="Unassembled WGS sequence"/>
</dbReference>
<proteinExistence type="predicted"/>
<evidence type="ECO:0000313" key="1">
    <source>
        <dbReference type="EMBL" id="MBK1868277.1"/>
    </source>
</evidence>
<accession>A0ACC5R6T3</accession>
<reference evidence="1" key="1">
    <citation type="submission" date="2021-01" db="EMBL/GenBank/DDBJ databases">
        <authorList>
            <person name="Sun Q."/>
        </authorList>
    </citation>
    <scope>NUCLEOTIDE SEQUENCE</scope>
    <source>
        <strain evidence="1">YIM B02566</strain>
    </source>
</reference>
<evidence type="ECO:0000313" key="2">
    <source>
        <dbReference type="Proteomes" id="UP000616151"/>
    </source>
</evidence>
<comment type="caution">
    <text evidence="1">The sequence shown here is derived from an EMBL/GenBank/DDBJ whole genome shotgun (WGS) entry which is preliminary data.</text>
</comment>
<protein>
    <submittedName>
        <fullName evidence="1">Uncharacterized protein</fullName>
    </submittedName>
</protein>
<dbReference type="EMBL" id="JAENHL010000007">
    <property type="protein sequence ID" value="MBK1868277.1"/>
    <property type="molecule type" value="Genomic_DNA"/>
</dbReference>
<organism evidence="1 2">
    <name type="scientific">Taklimakanibacter albus</name>
    <dbReference type="NCBI Taxonomy" id="2800327"/>
    <lineage>
        <taxon>Bacteria</taxon>
        <taxon>Pseudomonadati</taxon>
        <taxon>Pseudomonadota</taxon>
        <taxon>Alphaproteobacteria</taxon>
        <taxon>Hyphomicrobiales</taxon>
        <taxon>Aestuariivirgaceae</taxon>
        <taxon>Taklimakanibacter</taxon>
    </lineage>
</organism>
<sequence length="96" mass="10645">MSPTITMRELIAHFDAADASGKPAREQFVEVRRAQFERAQANGRVVMLDEKQIYDPEEPLLMALVASTCGHLVRVGITAQEAAAIYRFARSQGLVQ</sequence>
<name>A0ACC5R6T3_9HYPH</name>